<gene>
    <name evidence="1" type="ORF">FIBSPDRAFT_867359</name>
</gene>
<dbReference type="Proteomes" id="UP000076532">
    <property type="component" value="Unassembled WGS sequence"/>
</dbReference>
<evidence type="ECO:0000313" key="2">
    <source>
        <dbReference type="Proteomes" id="UP000076532"/>
    </source>
</evidence>
<organism evidence="1 2">
    <name type="scientific">Athelia psychrophila</name>
    <dbReference type="NCBI Taxonomy" id="1759441"/>
    <lineage>
        <taxon>Eukaryota</taxon>
        <taxon>Fungi</taxon>
        <taxon>Dikarya</taxon>
        <taxon>Basidiomycota</taxon>
        <taxon>Agaricomycotina</taxon>
        <taxon>Agaricomycetes</taxon>
        <taxon>Agaricomycetidae</taxon>
        <taxon>Atheliales</taxon>
        <taxon>Atheliaceae</taxon>
        <taxon>Athelia</taxon>
    </lineage>
</organism>
<dbReference type="AlphaFoldDB" id="A0A166E0R5"/>
<protein>
    <submittedName>
        <fullName evidence="1">Uncharacterized protein</fullName>
    </submittedName>
</protein>
<evidence type="ECO:0000313" key="1">
    <source>
        <dbReference type="EMBL" id="KZP15271.1"/>
    </source>
</evidence>
<dbReference type="OrthoDB" id="3071123at2759"/>
<accession>A0A166E0R5</accession>
<proteinExistence type="predicted"/>
<reference evidence="1 2" key="1">
    <citation type="journal article" date="2016" name="Mol. Biol. Evol.">
        <title>Comparative Genomics of Early-Diverging Mushroom-Forming Fungi Provides Insights into the Origins of Lignocellulose Decay Capabilities.</title>
        <authorList>
            <person name="Nagy L.G."/>
            <person name="Riley R."/>
            <person name="Tritt A."/>
            <person name="Adam C."/>
            <person name="Daum C."/>
            <person name="Floudas D."/>
            <person name="Sun H."/>
            <person name="Yadav J.S."/>
            <person name="Pangilinan J."/>
            <person name="Larsson K.H."/>
            <person name="Matsuura K."/>
            <person name="Barry K."/>
            <person name="Labutti K."/>
            <person name="Kuo R."/>
            <person name="Ohm R.A."/>
            <person name="Bhattacharya S.S."/>
            <person name="Shirouzu T."/>
            <person name="Yoshinaga Y."/>
            <person name="Martin F.M."/>
            <person name="Grigoriev I.V."/>
            <person name="Hibbett D.S."/>
        </authorList>
    </citation>
    <scope>NUCLEOTIDE SEQUENCE [LARGE SCALE GENOMIC DNA]</scope>
    <source>
        <strain evidence="1 2">CBS 109695</strain>
    </source>
</reference>
<name>A0A166E0R5_9AGAM</name>
<sequence length="132" mass="14780">MNIHTVKNLEALLELRHIRDITSTLLLLLEAKNLHEDLMGHLAQVAAESLAAVTFKGPGSVSAVAFILSNGKQWIFGVVYVTSNESTSHEERKCLHTPMLSFEKEGEHILLMNALYVWTNRNTAELVDILTR</sequence>
<dbReference type="EMBL" id="KV417606">
    <property type="protein sequence ID" value="KZP15271.1"/>
    <property type="molecule type" value="Genomic_DNA"/>
</dbReference>
<keyword evidence="2" id="KW-1185">Reference proteome</keyword>